<dbReference type="AlphaFoldDB" id="A0A409W3Q1"/>
<dbReference type="Pfam" id="PF08317">
    <property type="entry name" value="Spc7"/>
    <property type="match status" value="1"/>
</dbReference>
<dbReference type="InterPro" id="IPR040850">
    <property type="entry name" value="Knl1_RWD_C"/>
</dbReference>
<feature type="region of interest" description="Disordered" evidence="2">
    <location>
        <begin position="1"/>
        <end position="38"/>
    </location>
</feature>
<dbReference type="PANTHER" id="PTHR28260:SF1">
    <property type="entry name" value="SPINDLE POLE BODY COMPONENT SPC105"/>
    <property type="match status" value="1"/>
</dbReference>
<accession>A0A409W3Q1</accession>
<dbReference type="Proteomes" id="UP000284706">
    <property type="component" value="Unassembled WGS sequence"/>
</dbReference>
<protein>
    <recommendedName>
        <fullName evidence="3">Spc7 kinetochore protein domain-containing protein</fullName>
    </recommendedName>
</protein>
<feature type="compositionally biased region" description="Low complexity" evidence="2">
    <location>
        <begin position="67"/>
        <end position="82"/>
    </location>
</feature>
<dbReference type="GO" id="GO:1990758">
    <property type="term" value="P:mitotic sister chromatid biorientation"/>
    <property type="evidence" value="ECO:0007669"/>
    <property type="project" value="TreeGrafter"/>
</dbReference>
<evidence type="ECO:0000259" key="3">
    <source>
        <dbReference type="SMART" id="SM00787"/>
    </source>
</evidence>
<organism evidence="4 5">
    <name type="scientific">Gymnopilus dilepis</name>
    <dbReference type="NCBI Taxonomy" id="231916"/>
    <lineage>
        <taxon>Eukaryota</taxon>
        <taxon>Fungi</taxon>
        <taxon>Dikarya</taxon>
        <taxon>Basidiomycota</taxon>
        <taxon>Agaricomycotina</taxon>
        <taxon>Agaricomycetes</taxon>
        <taxon>Agaricomycetidae</taxon>
        <taxon>Agaricales</taxon>
        <taxon>Agaricineae</taxon>
        <taxon>Hymenogastraceae</taxon>
        <taxon>Gymnopilus</taxon>
    </lineage>
</organism>
<dbReference type="Pfam" id="PF18210">
    <property type="entry name" value="Knl1_RWD_C"/>
    <property type="match status" value="1"/>
</dbReference>
<gene>
    <name evidence="4" type="ORF">CVT26_014738</name>
</gene>
<feature type="region of interest" description="Disordered" evidence="2">
    <location>
        <begin position="123"/>
        <end position="182"/>
    </location>
</feature>
<evidence type="ECO:0000256" key="2">
    <source>
        <dbReference type="SAM" id="MobiDB-lite"/>
    </source>
</evidence>
<dbReference type="SMART" id="SM00787">
    <property type="entry name" value="Spc7"/>
    <property type="match status" value="1"/>
</dbReference>
<feature type="compositionally biased region" description="Basic and acidic residues" evidence="2">
    <location>
        <begin position="521"/>
        <end position="533"/>
    </location>
</feature>
<proteinExistence type="predicted"/>
<feature type="compositionally biased region" description="Low complexity" evidence="2">
    <location>
        <begin position="705"/>
        <end position="720"/>
    </location>
</feature>
<dbReference type="OrthoDB" id="5592879at2759"/>
<feature type="coiled-coil region" evidence="1">
    <location>
        <begin position="957"/>
        <end position="1044"/>
    </location>
</feature>
<dbReference type="InterPro" id="IPR033338">
    <property type="entry name" value="Spc105/Spc7"/>
</dbReference>
<feature type="domain" description="Spc7 kinetochore protein" evidence="3">
    <location>
        <begin position="780"/>
        <end position="1095"/>
    </location>
</feature>
<reference evidence="4 5" key="1">
    <citation type="journal article" date="2018" name="Evol. Lett.">
        <title>Horizontal gene cluster transfer increased hallucinogenic mushroom diversity.</title>
        <authorList>
            <person name="Reynolds H.T."/>
            <person name="Vijayakumar V."/>
            <person name="Gluck-Thaler E."/>
            <person name="Korotkin H.B."/>
            <person name="Matheny P.B."/>
            <person name="Slot J.C."/>
        </authorList>
    </citation>
    <scope>NUCLEOTIDE SEQUENCE [LARGE SCALE GENOMIC DNA]</scope>
    <source>
        <strain evidence="4 5">SRW20</strain>
    </source>
</reference>
<feature type="compositionally biased region" description="Polar residues" evidence="2">
    <location>
        <begin position="474"/>
        <end position="484"/>
    </location>
</feature>
<evidence type="ECO:0000256" key="1">
    <source>
        <dbReference type="SAM" id="Coils"/>
    </source>
</evidence>
<feature type="compositionally biased region" description="Polar residues" evidence="2">
    <location>
        <begin position="503"/>
        <end position="512"/>
    </location>
</feature>
<feature type="region of interest" description="Disordered" evidence="2">
    <location>
        <begin position="63"/>
        <end position="90"/>
    </location>
</feature>
<dbReference type="EMBL" id="NHYE01005423">
    <property type="protein sequence ID" value="PPQ73088.1"/>
    <property type="molecule type" value="Genomic_DNA"/>
</dbReference>
<feature type="region of interest" description="Disordered" evidence="2">
    <location>
        <begin position="381"/>
        <end position="695"/>
    </location>
</feature>
<feature type="compositionally biased region" description="Polar residues" evidence="2">
    <location>
        <begin position="451"/>
        <end position="460"/>
    </location>
</feature>
<feature type="compositionally biased region" description="Basic residues" evidence="2">
    <location>
        <begin position="8"/>
        <end position="34"/>
    </location>
</feature>
<comment type="caution">
    <text evidence="4">The sequence shown here is derived from an EMBL/GenBank/DDBJ whole genome shotgun (WGS) entry which is preliminary data.</text>
</comment>
<keyword evidence="5" id="KW-1185">Reference proteome</keyword>
<dbReference type="STRING" id="231916.A0A409W3Q1"/>
<dbReference type="FunCoup" id="A0A409W3Q1">
    <property type="interactions" value="56"/>
</dbReference>
<dbReference type="GO" id="GO:0034501">
    <property type="term" value="P:protein localization to kinetochore"/>
    <property type="evidence" value="ECO:0007669"/>
    <property type="project" value="TreeGrafter"/>
</dbReference>
<feature type="region of interest" description="Disordered" evidence="2">
    <location>
        <begin position="297"/>
        <end position="369"/>
    </location>
</feature>
<name>A0A409W3Q1_9AGAR</name>
<feature type="compositionally biased region" description="Acidic residues" evidence="2">
    <location>
        <begin position="302"/>
        <end position="320"/>
    </location>
</feature>
<feature type="compositionally biased region" description="Basic and acidic residues" evidence="2">
    <location>
        <begin position="139"/>
        <end position="150"/>
    </location>
</feature>
<feature type="compositionally biased region" description="Basic and acidic residues" evidence="2">
    <location>
        <begin position="235"/>
        <end position="251"/>
    </location>
</feature>
<sequence>MASGKKTSPNRRKSVAVVQHSRHSIVPKGRRRAHSIVPGASLSPLAKLRRALAPRKSILKTSINNLNTNSASQSTAQSQGSSPDDGDMTQSMEITQDFTSNNMSRKSLSRRVSWHHDTFVRWFDPKRGTGSDSSPTSQRSEDSPESRPVSDENENPGNAPRRRRSSARYSMAQSEDMDLTSVAPSTFAARGSAILDEDDEFEYGSEEEIDGDDMDVTQVIKGTLARRRTLSMGGRRRDTLSHEADESRSDIGNDSILSEGVSDLSDRSQIMDFTVPLGESLRPASQDQAWLALKQITHSGDEPAEPEVSSEDDAHDDMELGDAMARLKRARDSLSLPQRFDTDQNDDSQEDSITSTEDSFNDDDIDDGNKTLNLSKVIGRVSLGPDSRLSLGQDSNMDESEVYGNIVASTPRPSLVPPRSPGPQQEVYEEPSSSQPLRASVFQRPAEQDARNTPTSQQTAKPPSRPSSPSKSSGAQAGTPNSKPRPSFTAAFAPPVARPSPKKASSTTSDSRSPAKRPRSSHHDENIDSDRPSPAKRQALASKWQDVAEKTTDTSPTTTRESAAKTASSIPRPLSPSKKAPFQAPAPEKSETSTSTSRPSALRRPSGYFARRKSLAVPSGSSSKNDENVLTHATETSTQKKKPGLTSGRVSLGSGSADAWTRFNKDAGSGFKDKAQVNGNPAKEAPSTKAKEKEPVRFVLEATGELEPPSSPLRASPLPRKIVPNEPSDMEIEEPEPVQNLPIGRLSTISEGPEVIDVSTNMEVDVDATRQWREGVQQAAYEEEEEEEVPSISIAQFFAMTNVKFMDELTAPRRSMHPAQQAVRQPRNPGDIPLAEYVTAMGIDIPQLDLYSRVSKDLEAWMAKSKIVLAQAEEEAAKVTPELFVEYARADDEGRTELLHQLNLIRTHTRYLAKSDWYDWKLQWVEGLRHTADEAFAALEADARALEEPKKSAAAIIPALEQEYEEVMRELQQEQAEVAEIEGSDQTYLNDLKGTIEEQNIAIQELKDEHAECTDQLRWLQERMDEIEVQRREAKNTITTAQRILHMKQTSTRAEVFRLKGELEALEDLHMCRITKVHADLFEYVYGSQFQVSIPCKNFVPVVSKVTITRCGKLNTRYKDDFPRLSTFLMNAAQRLISEGDDLTVREIVHKLSDYWSSCAQLRSQLRLLSIKYPVEVILSPSSKESPSPSFVAKSMVMFPPVQSKAFISFKFSMDTFSQWPMAIDSLDCDVEVAYGSVDRSDILKAVTSRLSEATPADNYACLLDACIEAQELYH</sequence>
<dbReference type="InterPro" id="IPR013253">
    <property type="entry name" value="Spc7_domain"/>
</dbReference>
<feature type="region of interest" description="Disordered" evidence="2">
    <location>
        <begin position="701"/>
        <end position="720"/>
    </location>
</feature>
<dbReference type="PANTHER" id="PTHR28260">
    <property type="entry name" value="SPINDLE POLE BODY COMPONENT SPC105"/>
    <property type="match status" value="1"/>
</dbReference>
<evidence type="ECO:0000313" key="5">
    <source>
        <dbReference type="Proteomes" id="UP000284706"/>
    </source>
</evidence>
<feature type="region of interest" description="Disordered" evidence="2">
    <location>
        <begin position="232"/>
        <end position="260"/>
    </location>
</feature>
<dbReference type="InParanoid" id="A0A409W3Q1"/>
<keyword evidence="1" id="KW-0175">Coiled coil</keyword>
<dbReference type="GO" id="GO:0007094">
    <property type="term" value="P:mitotic spindle assembly checkpoint signaling"/>
    <property type="evidence" value="ECO:0007669"/>
    <property type="project" value="TreeGrafter"/>
</dbReference>
<evidence type="ECO:0000313" key="4">
    <source>
        <dbReference type="EMBL" id="PPQ73088.1"/>
    </source>
</evidence>
<dbReference type="GO" id="GO:0000776">
    <property type="term" value="C:kinetochore"/>
    <property type="evidence" value="ECO:0007669"/>
    <property type="project" value="TreeGrafter"/>
</dbReference>